<organism evidence="1 2">
    <name type="scientific">Oliverpabstia intestinalis</name>
    <dbReference type="NCBI Taxonomy" id="2606633"/>
    <lineage>
        <taxon>Bacteria</taxon>
        <taxon>Bacillati</taxon>
        <taxon>Bacillota</taxon>
        <taxon>Clostridia</taxon>
        <taxon>Lachnospirales</taxon>
        <taxon>Lachnospiraceae</taxon>
        <taxon>Oliverpabstia</taxon>
    </lineage>
</organism>
<gene>
    <name evidence="1" type="ORF">FYJ57_02675</name>
</gene>
<keyword evidence="2" id="KW-1185">Reference proteome</keyword>
<dbReference type="RefSeq" id="WP_022171459.1">
    <property type="nucleotide sequence ID" value="NZ_JBQHQP010000014.1"/>
</dbReference>
<name>A0A7X2P1A8_9FIRM</name>
<protein>
    <submittedName>
        <fullName evidence="1">Uncharacterized protein</fullName>
    </submittedName>
</protein>
<dbReference type="EMBL" id="VUMS01000004">
    <property type="protein sequence ID" value="MST65658.1"/>
    <property type="molecule type" value="Genomic_DNA"/>
</dbReference>
<comment type="caution">
    <text evidence="1">The sequence shown here is derived from an EMBL/GenBank/DDBJ whole genome shotgun (WGS) entry which is preliminary data.</text>
</comment>
<dbReference type="Proteomes" id="UP000440513">
    <property type="component" value="Unassembled WGS sequence"/>
</dbReference>
<reference evidence="1 2" key="1">
    <citation type="submission" date="2019-08" db="EMBL/GenBank/DDBJ databases">
        <title>In-depth cultivation of the pig gut microbiome towards novel bacterial diversity and tailored functional studies.</title>
        <authorList>
            <person name="Wylensek D."/>
            <person name="Hitch T.C.A."/>
            <person name="Clavel T."/>
        </authorList>
    </citation>
    <scope>NUCLEOTIDE SEQUENCE [LARGE SCALE GENOMIC DNA]</scope>
    <source>
        <strain evidence="1 2">BSM-380-WT-5A</strain>
    </source>
</reference>
<evidence type="ECO:0000313" key="1">
    <source>
        <dbReference type="EMBL" id="MST65658.1"/>
    </source>
</evidence>
<dbReference type="AlphaFoldDB" id="A0A7X2P1A8"/>
<proteinExistence type="predicted"/>
<sequence>MRYEQPIPFYMAYPFLLPLDQEQAQEKDLQVMKSFYSRRAARIQEKADRECDRMEYDGSMMFDEYPDKFMMEHLCRKIEQEVLKEEEGNTSVLIIEETCQGGQGSCGNRREEEGLRDLIGVILFNEMFRRRSRHRRQKRFY</sequence>
<evidence type="ECO:0000313" key="2">
    <source>
        <dbReference type="Proteomes" id="UP000440513"/>
    </source>
</evidence>
<accession>A0A7X2P1A8</accession>